<dbReference type="OrthoDB" id="26525at2759"/>
<evidence type="ECO:0000313" key="6">
    <source>
        <dbReference type="EMBL" id="GMF65074.1"/>
    </source>
</evidence>
<organism evidence="6 7">
    <name type="scientific">Phytophthora lilii</name>
    <dbReference type="NCBI Taxonomy" id="2077276"/>
    <lineage>
        <taxon>Eukaryota</taxon>
        <taxon>Sar</taxon>
        <taxon>Stramenopiles</taxon>
        <taxon>Oomycota</taxon>
        <taxon>Peronosporomycetes</taxon>
        <taxon>Peronosporales</taxon>
        <taxon>Peronosporaceae</taxon>
        <taxon>Phytophthora</taxon>
    </lineage>
</organism>
<dbReference type="Proteomes" id="UP001165083">
    <property type="component" value="Unassembled WGS sequence"/>
</dbReference>
<feature type="compositionally biased region" description="Basic and acidic residues" evidence="4">
    <location>
        <begin position="222"/>
        <end position="234"/>
    </location>
</feature>
<name>A0A9W7D8X4_9STRA</name>
<evidence type="ECO:0000256" key="2">
    <source>
        <dbReference type="ARBA" id="ARBA00022737"/>
    </source>
</evidence>
<dbReference type="InterPro" id="IPR018247">
    <property type="entry name" value="EF_Hand_1_Ca_BS"/>
</dbReference>
<keyword evidence="2" id="KW-0677">Repeat</keyword>
<keyword evidence="7" id="KW-1185">Reference proteome</keyword>
<accession>A0A9W7D8X4</accession>
<feature type="domain" description="EF-hand" evidence="5">
    <location>
        <begin position="531"/>
        <end position="566"/>
    </location>
</feature>
<comment type="caution">
    <text evidence="6">The sequence shown here is derived from an EMBL/GenBank/DDBJ whole genome shotgun (WGS) entry which is preliminary data.</text>
</comment>
<feature type="compositionally biased region" description="Acidic residues" evidence="4">
    <location>
        <begin position="192"/>
        <end position="203"/>
    </location>
</feature>
<dbReference type="InterPro" id="IPR002048">
    <property type="entry name" value="EF_hand_dom"/>
</dbReference>
<gene>
    <name evidence="6" type="ORF">Plil01_001780000</name>
</gene>
<dbReference type="PROSITE" id="PS00018">
    <property type="entry name" value="EF_HAND_1"/>
    <property type="match status" value="2"/>
</dbReference>
<evidence type="ECO:0000256" key="4">
    <source>
        <dbReference type="SAM" id="MobiDB-lite"/>
    </source>
</evidence>
<evidence type="ECO:0000256" key="1">
    <source>
        <dbReference type="ARBA" id="ARBA00022723"/>
    </source>
</evidence>
<feature type="region of interest" description="Disordered" evidence="4">
    <location>
        <begin position="170"/>
        <end position="267"/>
    </location>
</feature>
<dbReference type="PROSITE" id="PS50222">
    <property type="entry name" value="EF_HAND_2"/>
    <property type="match status" value="2"/>
</dbReference>
<dbReference type="Pfam" id="PF13499">
    <property type="entry name" value="EF-hand_7"/>
    <property type="match status" value="1"/>
</dbReference>
<sequence>MAVAFYWECEDFRLAVAPWRSDPQRQQVAKTRVSVAEQRTPGFALRFDLELLENGEEKADPVRLMRLVNQRQMLRAFEFAFVGDEAAKRRPPGGEPDELLDQRVKKWLAGGGQVPPPPKEELAQWLLAWMIVAPAADSGGDKQPVDRIVLMCGETGAECCVEEDWGEAQDYGEPASADDIRNGENDDHHDDDSAEETEDDDDLPPPYQSAESTPSIPGSASEDEHGSDILENERQQVQSSDIVQPSTLEPATNSKDHASRKVLPVTKRELLRRKSSLASTLASSNSTQSEKPLLKATIVQLNPRLDSLDAILQPEEPSSEWNEERRYFQRELRASRRDVQTTRLRRDKVEQLAQLRHTQLLKNSAKKLRLNEQKRRDAQAVRQLIADTLEYRDELCVMESQVKQASISAHRNQERVKRQTRVVLGNTEKALRGAVKIGPGPLSSKEIQILNGKNRDEIAVYDLHGRRHNLEKAGEVWTQSALESASRKVYRLLLHSKDGVALFRRYDIDRSGTLSHNEFQRMLRENGVGELTEEQSAAFFRRFDTDKSGDVDYVELLWGFFDWEAFLKRWSERKSAKATPQSEVKEFFEKHDHAQRGMLALKEFQLVMDYLGVTLSDVDANLLAVKFGTENGYIDYYNFLNCVNASEAVATTFARVQSSAQSALHSDNAPPGMERVWKELKMLTATQARLHHLLQK</sequence>
<dbReference type="PANTHER" id="PTHR34524:SF6">
    <property type="entry name" value="CALCYPHOSINE LIKE"/>
    <property type="match status" value="1"/>
</dbReference>
<feature type="compositionally biased region" description="Polar residues" evidence="4">
    <location>
        <begin position="235"/>
        <end position="253"/>
    </location>
</feature>
<dbReference type="CDD" id="cd00051">
    <property type="entry name" value="EFh"/>
    <property type="match status" value="1"/>
</dbReference>
<evidence type="ECO:0000259" key="5">
    <source>
        <dbReference type="PROSITE" id="PS50222"/>
    </source>
</evidence>
<feature type="compositionally biased region" description="Polar residues" evidence="4">
    <location>
        <begin position="209"/>
        <end position="218"/>
    </location>
</feature>
<dbReference type="SUPFAM" id="SSF47473">
    <property type="entry name" value="EF-hand"/>
    <property type="match status" value="1"/>
</dbReference>
<evidence type="ECO:0000256" key="3">
    <source>
        <dbReference type="ARBA" id="ARBA00022837"/>
    </source>
</evidence>
<dbReference type="PANTHER" id="PTHR34524">
    <property type="entry name" value="CALCYPHOSIN"/>
    <property type="match status" value="1"/>
</dbReference>
<dbReference type="AlphaFoldDB" id="A0A9W7D8X4"/>
<feature type="domain" description="EF-hand" evidence="5">
    <location>
        <begin position="494"/>
        <end position="529"/>
    </location>
</feature>
<dbReference type="EMBL" id="BSXW01012442">
    <property type="protein sequence ID" value="GMF65074.1"/>
    <property type="molecule type" value="Genomic_DNA"/>
</dbReference>
<protein>
    <submittedName>
        <fullName evidence="6">Unnamed protein product</fullName>
    </submittedName>
</protein>
<proteinExistence type="predicted"/>
<dbReference type="GO" id="GO:0005509">
    <property type="term" value="F:calcium ion binding"/>
    <property type="evidence" value="ECO:0007669"/>
    <property type="project" value="InterPro"/>
</dbReference>
<dbReference type="InterPro" id="IPR011992">
    <property type="entry name" value="EF-hand-dom_pair"/>
</dbReference>
<keyword evidence="3" id="KW-0106">Calcium</keyword>
<feature type="compositionally biased region" description="Basic and acidic residues" evidence="4">
    <location>
        <begin position="178"/>
        <end position="191"/>
    </location>
</feature>
<dbReference type="Gene3D" id="1.10.238.10">
    <property type="entry name" value="EF-hand"/>
    <property type="match status" value="2"/>
</dbReference>
<keyword evidence="1" id="KW-0479">Metal-binding</keyword>
<dbReference type="InterPro" id="IPR051581">
    <property type="entry name" value="Ca-bind"/>
</dbReference>
<reference evidence="6" key="1">
    <citation type="submission" date="2023-04" db="EMBL/GenBank/DDBJ databases">
        <title>Phytophthora lilii NBRC 32176.</title>
        <authorList>
            <person name="Ichikawa N."/>
            <person name="Sato H."/>
            <person name="Tonouchi N."/>
        </authorList>
    </citation>
    <scope>NUCLEOTIDE SEQUENCE</scope>
    <source>
        <strain evidence="6">NBRC 32176</strain>
    </source>
</reference>
<evidence type="ECO:0000313" key="7">
    <source>
        <dbReference type="Proteomes" id="UP001165083"/>
    </source>
</evidence>